<dbReference type="OrthoDB" id="249114at2"/>
<dbReference type="RefSeq" id="WP_146571383.1">
    <property type="nucleotide sequence ID" value="NZ_SJPH01000001.1"/>
</dbReference>
<dbReference type="Proteomes" id="UP000318995">
    <property type="component" value="Unassembled WGS sequence"/>
</dbReference>
<dbReference type="EMBL" id="SJPH01000001">
    <property type="protein sequence ID" value="TWT48941.1"/>
    <property type="molecule type" value="Genomic_DNA"/>
</dbReference>
<dbReference type="GO" id="GO:0032259">
    <property type="term" value="P:methylation"/>
    <property type="evidence" value="ECO:0007669"/>
    <property type="project" value="UniProtKB-KW"/>
</dbReference>
<protein>
    <recommendedName>
        <fullName evidence="1">site-specific DNA-methyltransferase (adenine-specific)</fullName>
        <ecNumber evidence="1">2.1.1.72</ecNumber>
    </recommendedName>
</protein>
<evidence type="ECO:0000256" key="3">
    <source>
        <dbReference type="ARBA" id="ARBA00022679"/>
    </source>
</evidence>
<sequence length="1163" mass="129327">MTVTESHLKPLDKQLRSILEATVKEARDVAEDAARASCNQLGVGRAKPDLHLTEDERDLRRKLRIHGRQLGDKRDSKSEEQELYRLVEEIAYEHWHRMLFARFLAENQLLMYPDPDEPVAVSLEDCEDLAADEGAANGWELAARFATKMLPQIFRIESPAFALDLPPEKQQRLEQLLSELPPEVFTASDSLGWVYQFWQTKRKKAINESEVKIGARELPAVTQLFTEPYMVSFLLDNSLGAWWAARRLSEDDLQNAESEQELRDKASLPDVPFEYLRFVRTSSGDEGEGEENTGPWTPAAGTFDAWPESLSELKTLDPCCGSGHFLVAALLMLTPMRMELEELSATEAVDAVLRDNLHGLEIDERCCQIAAFNVAMEAWKLAGYRELPELHIACSGIGPQCSEEEWLHLAEASGVPMPRGGREPIENGLLNLHQLFSQAPTLGSLIDPTSLPKDLIAADYETLRPYLTATLSAEQADVEVRERAVAAAGMVKAVELLAGDYTLVVTNVPYLGRGKQSDLLKSWAEKHEADAKADLATMLVSRSFGWLARGGSVAVVSPQNWLFLTTYKKLRERLLRDEQWDLVARLGPGAFETIGGHVVNVALLTLTQSGPADTHAMLGLDASPGRDADEKAALLRGELGQADQAAELRQLPQAGQRKNPDAVVSLDSLGSSTHLEEYARCAEGLSTGDKDRYLLSFWEIDERERKIWELFQSAPLDNQPFSDCHMVIRWEEGSGELVRSDGARVQGNAAWGKRSVLVGRITTQIAGFGLGCKHDKMAVALVPRTEDVLPAVWSCCSSFTFHENLRKITQRLDAATGSMVKVPFDLAHWQAVAAEKYPEGLPEPESDDPTQWLFHGRPEASEQPLQVAVARLLGYRWPAELDAEMRLSERARTLVATCGELAKLADKDGIVCLPAVRGEAPAADRLLGMLAAAFGAAWSGEKLRQLLAAVDHAEKPLQSWLRDKFFTQHCKLFHHRPFVWHVWDGLKDGFSALVNYHKLDKKLLETLIYTYLNDWITQQQNQLGKVDGSQERLDAASALKAKLELILKGESPHDIFVRWKPLEEQPLGWDPDLNDGVRLNIRPWLTVGDVGKKGGGKKGGGKKGAGILRDKPNLHWKKDRGKDVESAPWHHLGPQYGGKEGDRINDHHLTLAEKTAARTKGNA</sequence>
<reference evidence="8 9" key="1">
    <citation type="submission" date="2019-02" db="EMBL/GenBank/DDBJ databases">
        <title>Deep-cultivation of Planctomycetes and their phenomic and genomic characterization uncovers novel biology.</title>
        <authorList>
            <person name="Wiegand S."/>
            <person name="Jogler M."/>
            <person name="Boedeker C."/>
            <person name="Pinto D."/>
            <person name="Vollmers J."/>
            <person name="Rivas-Marin E."/>
            <person name="Kohn T."/>
            <person name="Peeters S.H."/>
            <person name="Heuer A."/>
            <person name="Rast P."/>
            <person name="Oberbeckmann S."/>
            <person name="Bunk B."/>
            <person name="Jeske O."/>
            <person name="Meyerdierks A."/>
            <person name="Storesund J.E."/>
            <person name="Kallscheuer N."/>
            <person name="Luecker S."/>
            <person name="Lage O.M."/>
            <person name="Pohl T."/>
            <person name="Merkel B.J."/>
            <person name="Hornburger P."/>
            <person name="Mueller R.-W."/>
            <person name="Bruemmer F."/>
            <person name="Labrenz M."/>
            <person name="Spormann A.M."/>
            <person name="Op Den Camp H."/>
            <person name="Overmann J."/>
            <person name="Amann R."/>
            <person name="Jetten M.S.M."/>
            <person name="Mascher T."/>
            <person name="Medema M.H."/>
            <person name="Devos D.P."/>
            <person name="Kaster A.-K."/>
            <person name="Ovreas L."/>
            <person name="Rohde M."/>
            <person name="Galperin M.Y."/>
            <person name="Jogler C."/>
        </authorList>
    </citation>
    <scope>NUCLEOTIDE SEQUENCE [LARGE SCALE GENOMIC DNA]</scope>
    <source>
        <strain evidence="8 9">Pla111</strain>
    </source>
</reference>
<evidence type="ECO:0000256" key="2">
    <source>
        <dbReference type="ARBA" id="ARBA00022603"/>
    </source>
</evidence>
<dbReference type="EC" id="2.1.1.72" evidence="1"/>
<comment type="catalytic activity">
    <reaction evidence="5">
        <text>a 2'-deoxyadenosine in DNA + S-adenosyl-L-methionine = an N(6)-methyl-2'-deoxyadenosine in DNA + S-adenosyl-L-homocysteine + H(+)</text>
        <dbReference type="Rhea" id="RHEA:15197"/>
        <dbReference type="Rhea" id="RHEA-COMP:12418"/>
        <dbReference type="Rhea" id="RHEA-COMP:12419"/>
        <dbReference type="ChEBI" id="CHEBI:15378"/>
        <dbReference type="ChEBI" id="CHEBI:57856"/>
        <dbReference type="ChEBI" id="CHEBI:59789"/>
        <dbReference type="ChEBI" id="CHEBI:90615"/>
        <dbReference type="ChEBI" id="CHEBI:90616"/>
        <dbReference type="EC" id="2.1.1.72"/>
    </reaction>
</comment>
<dbReference type="Gene3D" id="3.40.50.150">
    <property type="entry name" value="Vaccinia Virus protein VP39"/>
    <property type="match status" value="1"/>
</dbReference>
<dbReference type="InterPro" id="IPR050953">
    <property type="entry name" value="N4_N6_ade-DNA_methylase"/>
</dbReference>
<feature type="domain" description="Type II methyltransferase M.TaqI-like" evidence="7">
    <location>
        <begin position="356"/>
        <end position="580"/>
    </location>
</feature>
<dbReference type="GO" id="GO:0009007">
    <property type="term" value="F:site-specific DNA-methyltransferase (adenine-specific) activity"/>
    <property type="evidence" value="ECO:0007669"/>
    <property type="project" value="UniProtKB-EC"/>
</dbReference>
<dbReference type="SUPFAM" id="SSF53335">
    <property type="entry name" value="S-adenosyl-L-methionine-dependent methyltransferases"/>
    <property type="match status" value="1"/>
</dbReference>
<evidence type="ECO:0000256" key="1">
    <source>
        <dbReference type="ARBA" id="ARBA00011900"/>
    </source>
</evidence>
<dbReference type="Pfam" id="PF07669">
    <property type="entry name" value="Eco57I"/>
    <property type="match status" value="1"/>
</dbReference>
<dbReference type="PANTHER" id="PTHR33841:SF1">
    <property type="entry name" value="DNA METHYLTRANSFERASE A"/>
    <property type="match status" value="1"/>
</dbReference>
<name>A0A5C5WFQ5_9BACT</name>
<evidence type="ECO:0000259" key="7">
    <source>
        <dbReference type="Pfam" id="PF07669"/>
    </source>
</evidence>
<dbReference type="InterPro" id="IPR011639">
    <property type="entry name" value="MethylTrfase_TaqI-like_dom"/>
</dbReference>
<evidence type="ECO:0000256" key="6">
    <source>
        <dbReference type="SAM" id="MobiDB-lite"/>
    </source>
</evidence>
<evidence type="ECO:0000313" key="9">
    <source>
        <dbReference type="Proteomes" id="UP000318995"/>
    </source>
</evidence>
<keyword evidence="2 8" id="KW-0489">Methyltransferase</keyword>
<proteinExistence type="predicted"/>
<dbReference type="InterPro" id="IPR029063">
    <property type="entry name" value="SAM-dependent_MTases_sf"/>
</dbReference>
<dbReference type="PRINTS" id="PR00507">
    <property type="entry name" value="N12N6MTFRASE"/>
</dbReference>
<keyword evidence="4" id="KW-0949">S-adenosyl-L-methionine</keyword>
<accession>A0A5C5WFQ5</accession>
<keyword evidence="3" id="KW-0808">Transferase</keyword>
<gene>
    <name evidence="8" type="ORF">Pla111_07190</name>
</gene>
<organism evidence="8 9">
    <name type="scientific">Botrimarina hoheduenensis</name>
    <dbReference type="NCBI Taxonomy" id="2528000"/>
    <lineage>
        <taxon>Bacteria</taxon>
        <taxon>Pseudomonadati</taxon>
        <taxon>Planctomycetota</taxon>
        <taxon>Planctomycetia</taxon>
        <taxon>Pirellulales</taxon>
        <taxon>Lacipirellulaceae</taxon>
        <taxon>Botrimarina</taxon>
    </lineage>
</organism>
<dbReference type="AlphaFoldDB" id="A0A5C5WFQ5"/>
<dbReference type="PANTHER" id="PTHR33841">
    <property type="entry name" value="DNA METHYLTRANSFERASE YEEA-RELATED"/>
    <property type="match status" value="1"/>
</dbReference>
<dbReference type="GO" id="GO:0006304">
    <property type="term" value="P:DNA modification"/>
    <property type="evidence" value="ECO:0007669"/>
    <property type="project" value="InterPro"/>
</dbReference>
<evidence type="ECO:0000256" key="5">
    <source>
        <dbReference type="ARBA" id="ARBA00047942"/>
    </source>
</evidence>
<keyword evidence="9" id="KW-1185">Reference proteome</keyword>
<evidence type="ECO:0000256" key="4">
    <source>
        <dbReference type="ARBA" id="ARBA00022691"/>
    </source>
</evidence>
<feature type="region of interest" description="Disordered" evidence="6">
    <location>
        <begin position="1090"/>
        <end position="1143"/>
    </location>
</feature>
<evidence type="ECO:0000313" key="8">
    <source>
        <dbReference type="EMBL" id="TWT48941.1"/>
    </source>
</evidence>
<comment type="caution">
    <text evidence="8">The sequence shown here is derived from an EMBL/GenBank/DDBJ whole genome shotgun (WGS) entry which is preliminary data.</text>
</comment>